<name>A0A0L8GX44_OCTBM</name>
<gene>
    <name evidence="2" type="ORF">OCBIM_22026950mg</name>
</gene>
<feature type="transmembrane region" description="Helical" evidence="1">
    <location>
        <begin position="40"/>
        <end position="64"/>
    </location>
</feature>
<feature type="transmembrane region" description="Helical" evidence="1">
    <location>
        <begin position="12"/>
        <end position="34"/>
    </location>
</feature>
<reference evidence="2" key="1">
    <citation type="submission" date="2015-07" db="EMBL/GenBank/DDBJ databases">
        <title>MeaNS - Measles Nucleotide Surveillance Program.</title>
        <authorList>
            <person name="Tran T."/>
            <person name="Druce J."/>
        </authorList>
    </citation>
    <scope>NUCLEOTIDE SEQUENCE</scope>
    <source>
        <strain evidence="2">UCB-OBI-ISO-001</strain>
        <tissue evidence="2">Gonad</tissue>
    </source>
</reference>
<keyword evidence="1" id="KW-0812">Transmembrane</keyword>
<proteinExistence type="predicted"/>
<dbReference type="AlphaFoldDB" id="A0A0L8GX44"/>
<accession>A0A0L8GX44</accession>
<dbReference type="EMBL" id="KQ420147">
    <property type="protein sequence ID" value="KOF81135.1"/>
    <property type="molecule type" value="Genomic_DNA"/>
</dbReference>
<sequence>MMFEKMLPAEPIEWKHFVLFVCAFYMLFHAFLFTSHEKKLWIHVFFTLIYLKKSNFIYVSHILFG</sequence>
<protein>
    <submittedName>
        <fullName evidence="2">Uncharacterized protein</fullName>
    </submittedName>
</protein>
<organism evidence="2">
    <name type="scientific">Octopus bimaculoides</name>
    <name type="common">California two-spotted octopus</name>
    <dbReference type="NCBI Taxonomy" id="37653"/>
    <lineage>
        <taxon>Eukaryota</taxon>
        <taxon>Metazoa</taxon>
        <taxon>Spiralia</taxon>
        <taxon>Lophotrochozoa</taxon>
        <taxon>Mollusca</taxon>
        <taxon>Cephalopoda</taxon>
        <taxon>Coleoidea</taxon>
        <taxon>Octopodiformes</taxon>
        <taxon>Octopoda</taxon>
        <taxon>Incirrata</taxon>
        <taxon>Octopodidae</taxon>
        <taxon>Octopus</taxon>
    </lineage>
</organism>
<keyword evidence="1" id="KW-0472">Membrane</keyword>
<evidence type="ECO:0000256" key="1">
    <source>
        <dbReference type="SAM" id="Phobius"/>
    </source>
</evidence>
<keyword evidence="1" id="KW-1133">Transmembrane helix</keyword>
<evidence type="ECO:0000313" key="2">
    <source>
        <dbReference type="EMBL" id="KOF81135.1"/>
    </source>
</evidence>